<accession>A0A7W4ZAE8</accession>
<keyword evidence="1" id="KW-1133">Transmembrane helix</keyword>
<keyword evidence="1" id="KW-0472">Membrane</keyword>
<reference evidence="2 3" key="1">
    <citation type="submission" date="2020-08" db="EMBL/GenBank/DDBJ databases">
        <title>Genomic Encyclopedia of Type Strains, Phase III (KMG-III): the genomes of soil and plant-associated and newly described type strains.</title>
        <authorList>
            <person name="Whitman W."/>
        </authorList>
    </citation>
    <scope>NUCLEOTIDE SEQUENCE [LARGE SCALE GENOMIC DNA]</scope>
    <source>
        <strain evidence="2 3">CECT 8799</strain>
    </source>
</reference>
<evidence type="ECO:0000256" key="1">
    <source>
        <dbReference type="SAM" id="Phobius"/>
    </source>
</evidence>
<evidence type="ECO:0000313" key="3">
    <source>
        <dbReference type="Proteomes" id="UP000535937"/>
    </source>
</evidence>
<proteinExistence type="predicted"/>
<keyword evidence="3" id="KW-1185">Reference proteome</keyword>
<dbReference type="AlphaFoldDB" id="A0A7W4ZAE8"/>
<protein>
    <submittedName>
        <fullName evidence="2">Uncharacterized protein</fullName>
    </submittedName>
</protein>
<keyword evidence="1" id="KW-0812">Transmembrane</keyword>
<dbReference type="EMBL" id="JACHWZ010000020">
    <property type="protein sequence ID" value="MBB3062803.1"/>
    <property type="molecule type" value="Genomic_DNA"/>
</dbReference>
<comment type="caution">
    <text evidence="2">The sequence shown here is derived from an EMBL/GenBank/DDBJ whole genome shotgun (WGS) entry which is preliminary data.</text>
</comment>
<feature type="transmembrane region" description="Helical" evidence="1">
    <location>
        <begin position="26"/>
        <end position="46"/>
    </location>
</feature>
<evidence type="ECO:0000313" key="2">
    <source>
        <dbReference type="EMBL" id="MBB3062803.1"/>
    </source>
</evidence>
<gene>
    <name evidence="2" type="ORF">FHS09_003652</name>
</gene>
<organism evidence="2 3">
    <name type="scientific">Microbulbifer rhizosphaerae</name>
    <dbReference type="NCBI Taxonomy" id="1562603"/>
    <lineage>
        <taxon>Bacteria</taxon>
        <taxon>Pseudomonadati</taxon>
        <taxon>Pseudomonadota</taxon>
        <taxon>Gammaproteobacteria</taxon>
        <taxon>Cellvibrionales</taxon>
        <taxon>Microbulbiferaceae</taxon>
        <taxon>Microbulbifer</taxon>
    </lineage>
</organism>
<dbReference type="RefSeq" id="WP_183462409.1">
    <property type="nucleotide sequence ID" value="NZ_JACHWZ010000020.1"/>
</dbReference>
<sequence length="64" mass="7606">MDQQRLYARQLLNRQKNEFCQRLEKIPLPLAIGLALVGGFLSERIFHYPTSSQMFHLFLTWRAL</sequence>
<name>A0A7W4ZAE8_9GAMM</name>
<dbReference type="Proteomes" id="UP000535937">
    <property type="component" value="Unassembled WGS sequence"/>
</dbReference>